<keyword evidence="3" id="KW-1185">Reference proteome</keyword>
<accession>A0A1L9B1W7</accession>
<organism evidence="2 3">
    <name type="scientific">Cystobacter ferrugineus</name>
    <dbReference type="NCBI Taxonomy" id="83449"/>
    <lineage>
        <taxon>Bacteria</taxon>
        <taxon>Pseudomonadati</taxon>
        <taxon>Myxococcota</taxon>
        <taxon>Myxococcia</taxon>
        <taxon>Myxococcales</taxon>
        <taxon>Cystobacterineae</taxon>
        <taxon>Archangiaceae</taxon>
        <taxon>Cystobacter</taxon>
    </lineage>
</organism>
<name>A0A1L9B1W7_9BACT</name>
<proteinExistence type="predicted"/>
<reference evidence="2 3" key="2">
    <citation type="submission" date="2016-12" db="EMBL/GenBank/DDBJ databases">
        <title>Draft Genome Sequence of Cystobacter ferrugineus Strain Cbfe23.</title>
        <authorList>
            <person name="Akbar S."/>
            <person name="Dowd S.E."/>
            <person name="Stevens D.C."/>
        </authorList>
    </citation>
    <scope>NUCLEOTIDE SEQUENCE [LARGE SCALE GENOMIC DNA]</scope>
    <source>
        <strain evidence="2 3">Cbfe23</strain>
    </source>
</reference>
<dbReference type="RefSeq" id="WP_071902750.1">
    <property type="nucleotide sequence ID" value="NZ_MPIN01000011.1"/>
</dbReference>
<protein>
    <submittedName>
        <fullName evidence="2">Uncharacterized protein</fullName>
    </submittedName>
</protein>
<evidence type="ECO:0000256" key="1">
    <source>
        <dbReference type="SAM" id="MobiDB-lite"/>
    </source>
</evidence>
<evidence type="ECO:0000313" key="2">
    <source>
        <dbReference type="EMBL" id="OJH36258.1"/>
    </source>
</evidence>
<dbReference type="EMBL" id="MPIN01000011">
    <property type="protein sequence ID" value="OJH36258.1"/>
    <property type="molecule type" value="Genomic_DNA"/>
</dbReference>
<dbReference type="AlphaFoldDB" id="A0A1L9B1W7"/>
<reference evidence="3" key="1">
    <citation type="submission" date="2016-11" db="EMBL/GenBank/DDBJ databases">
        <authorList>
            <person name="Shukria A."/>
            <person name="Stevens D.C."/>
        </authorList>
    </citation>
    <scope>NUCLEOTIDE SEQUENCE [LARGE SCALE GENOMIC DNA]</scope>
    <source>
        <strain evidence="3">Cbfe23</strain>
    </source>
</reference>
<comment type="caution">
    <text evidence="2">The sequence shown here is derived from an EMBL/GenBank/DDBJ whole genome shotgun (WGS) entry which is preliminary data.</text>
</comment>
<evidence type="ECO:0000313" key="3">
    <source>
        <dbReference type="Proteomes" id="UP000182229"/>
    </source>
</evidence>
<gene>
    <name evidence="2" type="ORF">BON30_34445</name>
</gene>
<dbReference type="Proteomes" id="UP000182229">
    <property type="component" value="Unassembled WGS sequence"/>
</dbReference>
<feature type="region of interest" description="Disordered" evidence="1">
    <location>
        <begin position="1"/>
        <end position="24"/>
    </location>
</feature>
<sequence length="79" mass="8363">MLDGDVLPQHDDPLDEQADEALAPGEVERLQAVPDGRGEGLEVGPQPFHACTLGVLSLQVLDSRTRGLERSLQAGGFDG</sequence>